<name>A0A3S9NFU0_9BURK</name>
<dbReference type="EMBL" id="CP034547">
    <property type="protein sequence ID" value="AZQ54612.1"/>
    <property type="molecule type" value="Genomic_DNA"/>
</dbReference>
<evidence type="ECO:0000259" key="2">
    <source>
        <dbReference type="Pfam" id="PF13827"/>
    </source>
</evidence>
<evidence type="ECO:0000256" key="1">
    <source>
        <dbReference type="SAM" id="SignalP"/>
    </source>
</evidence>
<feature type="domain" description="DUF4189" evidence="2">
    <location>
        <begin position="59"/>
        <end position="153"/>
    </location>
</feature>
<sequence>MRSKILSIACLIGISITAHAQVACPPGWIPYSATSCGPAPRAQAAPTQQAPTISLATTWGAIATDGVKGVLGTAVGGKSERGAARTAMADCQAKGGATCKVQLTYSNGCGAMIVGSKGFSTAGAGTEEEAIQKGMAICRTDGDTACRIYYTDCSLPKSAR</sequence>
<dbReference type="Proteomes" id="UP000277191">
    <property type="component" value="Chromosome 3"/>
</dbReference>
<protein>
    <submittedName>
        <fullName evidence="3">DUF4189 domain-containing protein</fullName>
    </submittedName>
</protein>
<feature type="signal peptide" evidence="1">
    <location>
        <begin position="1"/>
        <end position="20"/>
    </location>
</feature>
<evidence type="ECO:0000313" key="3">
    <source>
        <dbReference type="EMBL" id="AZQ54612.1"/>
    </source>
</evidence>
<feature type="chain" id="PRO_5019373408" evidence="1">
    <location>
        <begin position="21"/>
        <end position="160"/>
    </location>
</feature>
<dbReference type="AlphaFoldDB" id="A0A3S9NFU0"/>
<reference evidence="3 4" key="1">
    <citation type="submission" date="2018-12" db="EMBL/GenBank/DDBJ databases">
        <title>Cadmium resistance mechanism in endophytic bacteria Burkholderia cenocepacia YG-3.</title>
        <authorList>
            <person name="Zhang X."/>
            <person name="Wang X."/>
            <person name="Zhu Y."/>
        </authorList>
    </citation>
    <scope>NUCLEOTIDE SEQUENCE [LARGE SCALE GENOMIC DNA]</scope>
    <source>
        <strain evidence="3 4">YG-3</strain>
    </source>
</reference>
<gene>
    <name evidence="3" type="ORF">D5R55_27300</name>
</gene>
<dbReference type="InterPro" id="IPR025240">
    <property type="entry name" value="DUF4189"/>
</dbReference>
<accession>A0A3S9NFU0</accession>
<dbReference type="RefSeq" id="WP_126367545.1">
    <property type="nucleotide sequence ID" value="NZ_CP034547.1"/>
</dbReference>
<proteinExistence type="predicted"/>
<keyword evidence="1" id="KW-0732">Signal</keyword>
<organism evidence="3 4">
    <name type="scientific">Burkholderia cenocepacia</name>
    <dbReference type="NCBI Taxonomy" id="95486"/>
    <lineage>
        <taxon>Bacteria</taxon>
        <taxon>Pseudomonadati</taxon>
        <taxon>Pseudomonadota</taxon>
        <taxon>Betaproteobacteria</taxon>
        <taxon>Burkholderiales</taxon>
        <taxon>Burkholderiaceae</taxon>
        <taxon>Burkholderia</taxon>
        <taxon>Burkholderia cepacia complex</taxon>
    </lineage>
</organism>
<evidence type="ECO:0000313" key="4">
    <source>
        <dbReference type="Proteomes" id="UP000277191"/>
    </source>
</evidence>
<dbReference type="Pfam" id="PF13827">
    <property type="entry name" value="DUF4189"/>
    <property type="match status" value="1"/>
</dbReference>